<evidence type="ECO:0000313" key="1">
    <source>
        <dbReference type="EMBL" id="MUN61571.1"/>
    </source>
</evidence>
<name>A0A6N8GEK6_9MICC</name>
<accession>A0A6N8GEK6</accession>
<gene>
    <name evidence="1" type="ORF">GMA12_00100</name>
</gene>
<protein>
    <submittedName>
        <fullName evidence="1">Uncharacterized protein</fullName>
    </submittedName>
</protein>
<dbReference type="AlphaFoldDB" id="A0A6N8GEK6"/>
<dbReference type="EMBL" id="WOGU01000001">
    <property type="protein sequence ID" value="MUN61571.1"/>
    <property type="molecule type" value="Genomic_DNA"/>
</dbReference>
<dbReference type="Proteomes" id="UP000436989">
    <property type="component" value="Unassembled WGS sequence"/>
</dbReference>
<evidence type="ECO:0000313" key="2">
    <source>
        <dbReference type="Proteomes" id="UP000436989"/>
    </source>
</evidence>
<reference evidence="1 2" key="1">
    <citation type="submission" date="2019-12" db="EMBL/GenBank/DDBJ databases">
        <authorList>
            <person name="Shi Y."/>
        </authorList>
    </citation>
    <scope>NUCLEOTIDE SEQUENCE [LARGE SCALE GENOMIC DNA]</scope>
    <source>
        <strain evidence="1 2">JCM 17929</strain>
    </source>
</reference>
<organism evidence="1 2">
    <name type="scientific">Kocuria sediminis</name>
    <dbReference type="NCBI Taxonomy" id="1038857"/>
    <lineage>
        <taxon>Bacteria</taxon>
        <taxon>Bacillati</taxon>
        <taxon>Actinomycetota</taxon>
        <taxon>Actinomycetes</taxon>
        <taxon>Micrococcales</taxon>
        <taxon>Micrococcaceae</taxon>
        <taxon>Kocuria</taxon>
    </lineage>
</organism>
<sequence>METQPLTKALPLHRLEEVTTVAAEEGMTPSQFLADCFIGAGLDVLSVDWRGPS</sequence>
<dbReference type="RefSeq" id="WP_156266125.1">
    <property type="nucleotide sequence ID" value="NZ_WOGU01000001.1"/>
</dbReference>
<keyword evidence="2" id="KW-1185">Reference proteome</keyword>
<proteinExistence type="predicted"/>
<comment type="caution">
    <text evidence="1">The sequence shown here is derived from an EMBL/GenBank/DDBJ whole genome shotgun (WGS) entry which is preliminary data.</text>
</comment>